<dbReference type="InterPro" id="IPR057027">
    <property type="entry name" value="TPR_mt"/>
</dbReference>
<dbReference type="InterPro" id="IPR011990">
    <property type="entry name" value="TPR-like_helical_dom_sf"/>
</dbReference>
<reference evidence="3" key="1">
    <citation type="submission" date="2020-05" db="EMBL/GenBank/DDBJ databases">
        <title>Phylogenomic resolution of chytrid fungi.</title>
        <authorList>
            <person name="Stajich J.E."/>
            <person name="Amses K."/>
            <person name="Simmons R."/>
            <person name="Seto K."/>
            <person name="Myers J."/>
            <person name="Bonds A."/>
            <person name="Quandt C.A."/>
            <person name="Barry K."/>
            <person name="Liu P."/>
            <person name="Grigoriev I."/>
            <person name="Longcore J.E."/>
            <person name="James T.Y."/>
        </authorList>
    </citation>
    <scope>NUCLEOTIDE SEQUENCE</scope>
    <source>
        <strain evidence="3">PLAUS21</strain>
    </source>
</reference>
<dbReference type="Gene3D" id="1.25.40.10">
    <property type="entry name" value="Tetratricopeptide repeat domain"/>
    <property type="match status" value="1"/>
</dbReference>
<dbReference type="Pfam" id="PF23276">
    <property type="entry name" value="TPR_24"/>
    <property type="match status" value="1"/>
</dbReference>
<feature type="domain" description="Pentatricopeptide repeat-containing protein-mitochondrial" evidence="2">
    <location>
        <begin position="147"/>
        <end position="275"/>
    </location>
</feature>
<protein>
    <recommendedName>
        <fullName evidence="2">Pentatricopeptide repeat-containing protein-mitochondrial domain-containing protein</fullName>
    </recommendedName>
</protein>
<dbReference type="Proteomes" id="UP001210925">
    <property type="component" value="Unassembled WGS sequence"/>
</dbReference>
<organism evidence="3 4">
    <name type="scientific">Boothiomyces macroporosus</name>
    <dbReference type="NCBI Taxonomy" id="261099"/>
    <lineage>
        <taxon>Eukaryota</taxon>
        <taxon>Fungi</taxon>
        <taxon>Fungi incertae sedis</taxon>
        <taxon>Chytridiomycota</taxon>
        <taxon>Chytridiomycota incertae sedis</taxon>
        <taxon>Chytridiomycetes</taxon>
        <taxon>Rhizophydiales</taxon>
        <taxon>Terramycetaceae</taxon>
        <taxon>Boothiomyces</taxon>
    </lineage>
</organism>
<proteinExistence type="predicted"/>
<evidence type="ECO:0000256" key="1">
    <source>
        <dbReference type="ARBA" id="ARBA00022737"/>
    </source>
</evidence>
<comment type="caution">
    <text evidence="3">The sequence shown here is derived from an EMBL/GenBank/DDBJ whole genome shotgun (WGS) entry which is preliminary data.</text>
</comment>
<gene>
    <name evidence="3" type="ORF">HK103_001031</name>
</gene>
<evidence type="ECO:0000259" key="2">
    <source>
        <dbReference type="Pfam" id="PF23276"/>
    </source>
</evidence>
<dbReference type="EMBL" id="JADGKB010000122">
    <property type="protein sequence ID" value="KAJ3253021.1"/>
    <property type="molecule type" value="Genomic_DNA"/>
</dbReference>
<dbReference type="PANTHER" id="PTHR47936">
    <property type="entry name" value="PPR_LONG DOMAIN-CONTAINING PROTEIN"/>
    <property type="match status" value="1"/>
</dbReference>
<keyword evidence="4" id="KW-1185">Reference proteome</keyword>
<evidence type="ECO:0000313" key="4">
    <source>
        <dbReference type="Proteomes" id="UP001210925"/>
    </source>
</evidence>
<sequence>MQNFKVRLPVRVRSFTTQVQFFKDNPAVIRYLEQNQTVDYSMVLRKMQHQRRDSLTTLSAIAQHMDKQPSYKPEVLIDLINTLARNEYQPSKVHLRILENEFNRIHPNPESELVLERLKIGEQVKKSMAAVYLERGHKDIKYTIQLFEQVLDTCTAIGDVEGAAMVFEVLQAQELEPTPRIFANMITCYGNRHDMYSAQRMFEVYQQSGLKQHYAPYMAYAQTLVYSKNTPAALDVLTRLLPQAGLKVETANFNQLLADLVYTNQMEDAEELYQMMKSEPDMPKPNSLTNGIAVTIYTFLDQLDKAIELYKPSLIYNFTQSHLKFGYFTRMCLGKGKLDAAVDPYLKYSAGDVGTFYKMCTSLNGFEPEKRLELYEAGLKKLIERK</sequence>
<accession>A0AAD5UF46</accession>
<dbReference type="AlphaFoldDB" id="A0AAD5UF46"/>
<name>A0AAD5UF46_9FUNG</name>
<keyword evidence="1" id="KW-0677">Repeat</keyword>
<dbReference type="SUPFAM" id="SSF81901">
    <property type="entry name" value="HCP-like"/>
    <property type="match status" value="1"/>
</dbReference>
<evidence type="ECO:0000313" key="3">
    <source>
        <dbReference type="EMBL" id="KAJ3253021.1"/>
    </source>
</evidence>
<dbReference type="PANTHER" id="PTHR47936:SF1">
    <property type="entry name" value="PENTATRICOPEPTIDE REPEAT-CONTAINING PROTEIN GUN1, CHLOROPLASTIC"/>
    <property type="match status" value="1"/>
</dbReference>